<accession>A0A4Y2Q315</accession>
<evidence type="ECO:0000313" key="3">
    <source>
        <dbReference type="EMBL" id="GBN57312.1"/>
    </source>
</evidence>
<evidence type="ECO:0000313" key="1">
    <source>
        <dbReference type="EMBL" id="GBN57272.1"/>
    </source>
</evidence>
<gene>
    <name evidence="3" type="ORF">AVEN_187098_1</name>
    <name evidence="4" type="ORF">AVEN_188485_1</name>
    <name evidence="1" type="ORF">AVEN_261461_1</name>
    <name evidence="2" type="ORF">AVEN_28184_1</name>
</gene>
<evidence type="ECO:0000313" key="4">
    <source>
        <dbReference type="EMBL" id="GBN57316.1"/>
    </source>
</evidence>
<organism evidence="2 5">
    <name type="scientific">Araneus ventricosus</name>
    <name type="common">Orbweaver spider</name>
    <name type="synonym">Epeira ventricosa</name>
    <dbReference type="NCBI Taxonomy" id="182803"/>
    <lineage>
        <taxon>Eukaryota</taxon>
        <taxon>Metazoa</taxon>
        <taxon>Ecdysozoa</taxon>
        <taxon>Arthropoda</taxon>
        <taxon>Chelicerata</taxon>
        <taxon>Arachnida</taxon>
        <taxon>Araneae</taxon>
        <taxon>Araneomorphae</taxon>
        <taxon>Entelegynae</taxon>
        <taxon>Araneoidea</taxon>
        <taxon>Araneidae</taxon>
        <taxon>Araneus</taxon>
    </lineage>
</organism>
<proteinExistence type="predicted"/>
<evidence type="ECO:0000313" key="2">
    <source>
        <dbReference type="EMBL" id="GBN57280.1"/>
    </source>
</evidence>
<dbReference type="EMBL" id="BGPR01136205">
    <property type="protein sequence ID" value="GBN57316.1"/>
    <property type="molecule type" value="Genomic_DNA"/>
</dbReference>
<dbReference type="AlphaFoldDB" id="A0A4Y2Q315"/>
<evidence type="ECO:0000313" key="5">
    <source>
        <dbReference type="Proteomes" id="UP000499080"/>
    </source>
</evidence>
<protein>
    <submittedName>
        <fullName evidence="2">Uncharacterized protein</fullName>
    </submittedName>
</protein>
<dbReference type="EMBL" id="BGPR01136184">
    <property type="protein sequence ID" value="GBN57272.1"/>
    <property type="molecule type" value="Genomic_DNA"/>
</dbReference>
<dbReference type="EMBL" id="BGPR01136187">
    <property type="protein sequence ID" value="GBN57280.1"/>
    <property type="molecule type" value="Genomic_DNA"/>
</dbReference>
<sequence>MLDVTPMDQTLFPRNTIQDLQEMVQQQPPQHPMTVLVFKQRAVAALGSARKMNAAQTLKTIQNSEMASVWNLTATNPKFQGL</sequence>
<comment type="caution">
    <text evidence="2">The sequence shown here is derived from an EMBL/GenBank/DDBJ whole genome shotgun (WGS) entry which is preliminary data.</text>
</comment>
<reference evidence="2 5" key="1">
    <citation type="journal article" date="2019" name="Sci. Rep.">
        <title>Orb-weaving spider Araneus ventricosus genome elucidates the spidroin gene catalogue.</title>
        <authorList>
            <person name="Kono N."/>
            <person name="Nakamura H."/>
            <person name="Ohtoshi R."/>
            <person name="Moran D.A.P."/>
            <person name="Shinohara A."/>
            <person name="Yoshida Y."/>
            <person name="Fujiwara M."/>
            <person name="Mori M."/>
            <person name="Tomita M."/>
            <person name="Arakawa K."/>
        </authorList>
    </citation>
    <scope>NUCLEOTIDE SEQUENCE [LARGE SCALE GENOMIC DNA]</scope>
</reference>
<name>A0A4Y2Q315_ARAVE</name>
<dbReference type="EMBL" id="BGPR01136204">
    <property type="protein sequence ID" value="GBN57312.1"/>
    <property type="molecule type" value="Genomic_DNA"/>
</dbReference>
<dbReference type="Proteomes" id="UP000499080">
    <property type="component" value="Unassembled WGS sequence"/>
</dbReference>
<keyword evidence="5" id="KW-1185">Reference proteome</keyword>